<evidence type="ECO:0000256" key="2">
    <source>
        <dbReference type="SAM" id="MobiDB-lite"/>
    </source>
</evidence>
<dbReference type="Proteomes" id="UP001162031">
    <property type="component" value="Unassembled WGS sequence"/>
</dbReference>
<dbReference type="EMBL" id="CANTFL010001477">
    <property type="protein sequence ID" value="CAI5742821.1"/>
    <property type="molecule type" value="Genomic_DNA"/>
</dbReference>
<proteinExistence type="predicted"/>
<accession>A0AAV0V5G1</accession>
<keyword evidence="1" id="KW-0175">Coiled coil</keyword>
<evidence type="ECO:0000313" key="4">
    <source>
        <dbReference type="Proteomes" id="UP001162031"/>
    </source>
</evidence>
<feature type="compositionally biased region" description="Polar residues" evidence="2">
    <location>
        <begin position="350"/>
        <end position="366"/>
    </location>
</feature>
<protein>
    <submittedName>
        <fullName evidence="3">Uncharacterized protein</fullName>
    </submittedName>
</protein>
<reference evidence="3" key="1">
    <citation type="submission" date="2022-12" db="EMBL/GenBank/DDBJ databases">
        <authorList>
            <person name="Webb A."/>
        </authorList>
    </citation>
    <scope>NUCLEOTIDE SEQUENCE</scope>
    <source>
        <strain evidence="3">Hp1</strain>
    </source>
</reference>
<feature type="region of interest" description="Disordered" evidence="2">
    <location>
        <begin position="1"/>
        <end position="22"/>
    </location>
</feature>
<organism evidence="3 4">
    <name type="scientific">Hyaloperonospora brassicae</name>
    <name type="common">Brassica downy mildew</name>
    <name type="synonym">Peronospora brassicae</name>
    <dbReference type="NCBI Taxonomy" id="162125"/>
    <lineage>
        <taxon>Eukaryota</taxon>
        <taxon>Sar</taxon>
        <taxon>Stramenopiles</taxon>
        <taxon>Oomycota</taxon>
        <taxon>Peronosporomycetes</taxon>
        <taxon>Peronosporales</taxon>
        <taxon>Peronosporaceae</taxon>
        <taxon>Hyaloperonospora</taxon>
    </lineage>
</organism>
<feature type="region of interest" description="Disordered" evidence="2">
    <location>
        <begin position="336"/>
        <end position="378"/>
    </location>
</feature>
<feature type="coiled-coil region" evidence="1">
    <location>
        <begin position="260"/>
        <end position="287"/>
    </location>
</feature>
<feature type="coiled-coil region" evidence="1">
    <location>
        <begin position="199"/>
        <end position="233"/>
    </location>
</feature>
<sequence length="378" mass="42531">MTTRAAATEQQPPQQSASSAASTALVVKPTAVDRSLGARQSDLELHLLQTFAAFAGHRLAQSYRWLKHSSRVTRYVANATERVVVRAGLLTLAQLLFRQYVRLGHPVVQHVDDAMGKRVIDALVSVLMLTEPQQTRHDSGADVLTLEAAASKRVSDHEKSCHDDDTSGFEELVTGVKLTYAERFQALLRGEVPRMEQALVQAHRRAQVLVLEKEEEEEEARAQADKAAAREAEPPIVMELKDFVPLDEVVRLQDESKGQLQEAALETARLRAQLTDLVHEKQRLEQRLTDVHNYQESERGRLFQDMEEDLARTKLEASQKAHDLRALELVVEAMQERKRLKKRKSRSRKATTSQSNASEATLPSPQSERKAATHHQQQ</sequence>
<dbReference type="AlphaFoldDB" id="A0AAV0V5G1"/>
<gene>
    <name evidence="3" type="ORF">HBR001_LOCUS9175</name>
</gene>
<evidence type="ECO:0000313" key="3">
    <source>
        <dbReference type="EMBL" id="CAI5742821.1"/>
    </source>
</evidence>
<comment type="caution">
    <text evidence="3">The sequence shown here is derived from an EMBL/GenBank/DDBJ whole genome shotgun (WGS) entry which is preliminary data.</text>
</comment>
<evidence type="ECO:0000256" key="1">
    <source>
        <dbReference type="SAM" id="Coils"/>
    </source>
</evidence>
<feature type="compositionally biased region" description="Basic residues" evidence="2">
    <location>
        <begin position="338"/>
        <end position="349"/>
    </location>
</feature>
<name>A0AAV0V5G1_HYABA</name>
<keyword evidence="4" id="KW-1185">Reference proteome</keyword>